<protein>
    <recommendedName>
        <fullName evidence="3">Sema domain-containing protein</fullName>
    </recommendedName>
</protein>
<organism evidence="4 5">
    <name type="scientific">Perca fluviatilis</name>
    <name type="common">European perch</name>
    <dbReference type="NCBI Taxonomy" id="8168"/>
    <lineage>
        <taxon>Eukaryota</taxon>
        <taxon>Metazoa</taxon>
        <taxon>Chordata</taxon>
        <taxon>Craniata</taxon>
        <taxon>Vertebrata</taxon>
        <taxon>Euteleostomi</taxon>
        <taxon>Actinopterygii</taxon>
        <taxon>Neopterygii</taxon>
        <taxon>Teleostei</taxon>
        <taxon>Neoteleostei</taxon>
        <taxon>Acanthomorphata</taxon>
        <taxon>Eupercaria</taxon>
        <taxon>Perciformes</taxon>
        <taxon>Percoidei</taxon>
        <taxon>Percidae</taxon>
        <taxon>Percinae</taxon>
        <taxon>Perca</taxon>
    </lineage>
</organism>
<evidence type="ECO:0000259" key="3">
    <source>
        <dbReference type="PROSITE" id="PS51004"/>
    </source>
</evidence>
<dbReference type="PANTHER" id="PTHR11036:SF69">
    <property type="entry name" value="SEMA DOMAIN-CONTAINING PROTEIN"/>
    <property type="match status" value="1"/>
</dbReference>
<dbReference type="GO" id="GO:0030215">
    <property type="term" value="F:semaphorin receptor binding"/>
    <property type="evidence" value="ECO:0007669"/>
    <property type="project" value="InterPro"/>
</dbReference>
<dbReference type="SUPFAM" id="SSF101912">
    <property type="entry name" value="Sema domain"/>
    <property type="match status" value="1"/>
</dbReference>
<comment type="caution">
    <text evidence="4">The sequence shown here is derived from an EMBL/GenBank/DDBJ whole genome shotgun (WGS) entry which is preliminary data.</text>
</comment>
<accession>A0A6A5FJA7</accession>
<dbReference type="PROSITE" id="PS51004">
    <property type="entry name" value="SEMA"/>
    <property type="match status" value="1"/>
</dbReference>
<gene>
    <name evidence="4" type="ORF">PFLUV_G00051350</name>
</gene>
<evidence type="ECO:0000313" key="5">
    <source>
        <dbReference type="Proteomes" id="UP000465112"/>
    </source>
</evidence>
<keyword evidence="5" id="KW-1185">Reference proteome</keyword>
<dbReference type="InterPro" id="IPR027231">
    <property type="entry name" value="Semaphorin"/>
</dbReference>
<dbReference type="GO" id="GO:0071526">
    <property type="term" value="P:semaphorin-plexin signaling pathway"/>
    <property type="evidence" value="ECO:0007669"/>
    <property type="project" value="TreeGrafter"/>
</dbReference>
<dbReference type="GO" id="GO:0005886">
    <property type="term" value="C:plasma membrane"/>
    <property type="evidence" value="ECO:0007669"/>
    <property type="project" value="TreeGrafter"/>
</dbReference>
<dbReference type="Proteomes" id="UP000465112">
    <property type="component" value="Chromosome 4"/>
</dbReference>
<dbReference type="GO" id="GO:0001755">
    <property type="term" value="P:neural crest cell migration"/>
    <property type="evidence" value="ECO:0007669"/>
    <property type="project" value="TreeGrafter"/>
</dbReference>
<name>A0A6A5FJA7_PERFL</name>
<reference evidence="4 5" key="1">
    <citation type="submission" date="2019-06" db="EMBL/GenBank/DDBJ databases">
        <title>A chromosome-scale genome assembly of the European perch, Perca fluviatilis.</title>
        <authorList>
            <person name="Roques C."/>
            <person name="Zahm M."/>
            <person name="Cabau C."/>
            <person name="Klopp C."/>
            <person name="Bouchez O."/>
            <person name="Donnadieu C."/>
            <person name="Kuhl H."/>
            <person name="Gislard M."/>
            <person name="Guendouz S."/>
            <person name="Journot L."/>
            <person name="Haffray P."/>
            <person name="Bestin A."/>
            <person name="Morvezen R."/>
            <person name="Feron R."/>
            <person name="Wen M."/>
            <person name="Jouanno E."/>
            <person name="Herpin A."/>
            <person name="Schartl M."/>
            <person name="Postlethwait J."/>
            <person name="Schaerlinger B."/>
            <person name="Chardard D."/>
            <person name="Lecocq T."/>
            <person name="Poncet C."/>
            <person name="Jaffrelo L."/>
            <person name="Lampietro C."/>
            <person name="Guiguen Y."/>
        </authorList>
    </citation>
    <scope>NUCLEOTIDE SEQUENCE [LARGE SCALE GENOMIC DNA]</scope>
    <source>
        <tissue evidence="4">Blood</tissue>
    </source>
</reference>
<feature type="domain" description="Sema" evidence="3">
    <location>
        <begin position="1"/>
        <end position="181"/>
    </location>
</feature>
<dbReference type="GO" id="GO:0007411">
    <property type="term" value="P:axon guidance"/>
    <property type="evidence" value="ECO:0007669"/>
    <property type="project" value="TreeGrafter"/>
</dbReference>
<dbReference type="EMBL" id="VHII01000004">
    <property type="protein sequence ID" value="KAF1392299.1"/>
    <property type="molecule type" value="Genomic_DNA"/>
</dbReference>
<dbReference type="Gene3D" id="2.130.10.10">
    <property type="entry name" value="YVTN repeat-like/Quinoprotein amine dehydrogenase"/>
    <property type="match status" value="1"/>
</dbReference>
<evidence type="ECO:0000313" key="4">
    <source>
        <dbReference type="EMBL" id="KAF1392299.1"/>
    </source>
</evidence>
<dbReference type="GO" id="GO:0045499">
    <property type="term" value="F:chemorepellent activity"/>
    <property type="evidence" value="ECO:0007669"/>
    <property type="project" value="TreeGrafter"/>
</dbReference>
<dbReference type="InterPro" id="IPR036352">
    <property type="entry name" value="Semap_dom_sf"/>
</dbReference>
<dbReference type="InterPro" id="IPR001627">
    <property type="entry name" value="Semap_dom"/>
</dbReference>
<dbReference type="GO" id="GO:0030335">
    <property type="term" value="P:positive regulation of cell migration"/>
    <property type="evidence" value="ECO:0007669"/>
    <property type="project" value="TreeGrafter"/>
</dbReference>
<dbReference type="AlphaFoldDB" id="A0A6A5FJA7"/>
<dbReference type="PANTHER" id="PTHR11036">
    <property type="entry name" value="SEMAPHORIN"/>
    <property type="match status" value="1"/>
</dbReference>
<dbReference type="InterPro" id="IPR015943">
    <property type="entry name" value="WD40/YVTN_repeat-like_dom_sf"/>
</dbReference>
<keyword evidence="1" id="KW-0325">Glycoprotein</keyword>
<comment type="caution">
    <text evidence="2">Lacks conserved residue(s) required for the propagation of feature annotation.</text>
</comment>
<sequence length="181" mass="19613">MNLRNSLAVFWGGGVSGGYQALLLDEDQGWLLVGGKDHIYLLRPDSLDLPTHTIHWPAAREHVEHCRQAGKSLETDCANFVRLLQPFNKTHVYACGTGAFHPQCTYLHVGHNAEQPLFMLSHTVESGRGKCPFSPREPFTARLTAYNPATVRLIPAAERLSSCGVGRSSCGVGGLASGVSC</sequence>
<evidence type="ECO:0000256" key="2">
    <source>
        <dbReference type="PROSITE-ProRule" id="PRU00352"/>
    </source>
</evidence>
<proteinExistence type="predicted"/>
<evidence type="ECO:0000256" key="1">
    <source>
        <dbReference type="ARBA" id="ARBA00023180"/>
    </source>
</evidence>